<gene>
    <name evidence="2" type="ORF">ASTO00021_LOCUS15104</name>
</gene>
<dbReference type="SUPFAM" id="SSF143503">
    <property type="entry name" value="PUG domain-like"/>
    <property type="match status" value="1"/>
</dbReference>
<dbReference type="Pfam" id="PF09409">
    <property type="entry name" value="PUB"/>
    <property type="match status" value="1"/>
</dbReference>
<name>A0A7S3V131_9STRA</name>
<dbReference type="PANTHER" id="PTHR23153">
    <property type="entry name" value="UBX-RELATED"/>
    <property type="match status" value="1"/>
</dbReference>
<dbReference type="PANTHER" id="PTHR23153:SF38">
    <property type="entry name" value="UBX DOMAIN-CONTAINING PROTEIN 6"/>
    <property type="match status" value="1"/>
</dbReference>
<accession>A0A7S3V131</accession>
<dbReference type="InterPro" id="IPR036339">
    <property type="entry name" value="PUB-like_dom_sf"/>
</dbReference>
<evidence type="ECO:0000259" key="1">
    <source>
        <dbReference type="Pfam" id="PF09409"/>
    </source>
</evidence>
<reference evidence="2" key="1">
    <citation type="submission" date="2021-01" db="EMBL/GenBank/DDBJ databases">
        <authorList>
            <person name="Corre E."/>
            <person name="Pelletier E."/>
            <person name="Niang G."/>
            <person name="Scheremetjew M."/>
            <person name="Finn R."/>
            <person name="Kale V."/>
            <person name="Holt S."/>
            <person name="Cochrane G."/>
            <person name="Meng A."/>
            <person name="Brown T."/>
            <person name="Cohen L."/>
        </authorList>
    </citation>
    <scope>NUCLEOTIDE SEQUENCE</scope>
    <source>
        <strain evidence="2">GSBS06</strain>
    </source>
</reference>
<dbReference type="InterPro" id="IPR018997">
    <property type="entry name" value="PUB_domain"/>
</dbReference>
<dbReference type="SMART" id="SM00580">
    <property type="entry name" value="PUG"/>
    <property type="match status" value="1"/>
</dbReference>
<dbReference type="EMBL" id="HBIN01019807">
    <property type="protein sequence ID" value="CAE0445073.1"/>
    <property type="molecule type" value="Transcribed_RNA"/>
</dbReference>
<dbReference type="AlphaFoldDB" id="A0A7S3V131"/>
<dbReference type="Gene3D" id="1.20.58.2190">
    <property type="match status" value="1"/>
</dbReference>
<feature type="domain" description="PUB" evidence="1">
    <location>
        <begin position="31"/>
        <end position="103"/>
    </location>
</feature>
<organism evidence="2">
    <name type="scientific">Aplanochytrium stocchinoi</name>
    <dbReference type="NCBI Taxonomy" id="215587"/>
    <lineage>
        <taxon>Eukaryota</taxon>
        <taxon>Sar</taxon>
        <taxon>Stramenopiles</taxon>
        <taxon>Bigyra</taxon>
        <taxon>Labyrinthulomycetes</taxon>
        <taxon>Thraustochytrida</taxon>
        <taxon>Thraustochytriidae</taxon>
        <taxon>Aplanochytrium</taxon>
    </lineage>
</organism>
<protein>
    <recommendedName>
        <fullName evidence="1">PUB domain-containing protein</fullName>
    </recommendedName>
</protein>
<dbReference type="CDD" id="cd09212">
    <property type="entry name" value="PUB"/>
    <property type="match status" value="1"/>
</dbReference>
<evidence type="ECO:0000313" key="2">
    <source>
        <dbReference type="EMBL" id="CAE0445073.1"/>
    </source>
</evidence>
<dbReference type="GO" id="GO:0005737">
    <property type="term" value="C:cytoplasm"/>
    <property type="evidence" value="ECO:0007669"/>
    <property type="project" value="TreeGrafter"/>
</dbReference>
<sequence length="133" mass="15501">MGYSVGYSTTNAASKLELTPIEKILRKISNKKSLEILSKICRNISQSPKEEKYRKLRLDNKTIKENLVNVYGCLDFLTEEEVGFVEEEIITDGGDRDIFLILPLEKKINFTMVQKIEKAIDFREKEDQRIRKK</sequence>
<proteinExistence type="predicted"/>